<evidence type="ECO:0000313" key="2">
    <source>
        <dbReference type="Proteomes" id="UP001163082"/>
    </source>
</evidence>
<gene>
    <name evidence="1" type="ORF">K1Y77_17090</name>
</gene>
<proteinExistence type="predicted"/>
<name>A0ABY6JVQ6_9GAMM</name>
<keyword evidence="1" id="KW-0614">Plasmid</keyword>
<evidence type="ECO:0000313" key="1">
    <source>
        <dbReference type="EMBL" id="UYV20935.1"/>
    </source>
</evidence>
<protein>
    <submittedName>
        <fullName evidence="1">DUF1064 domain-containing protein</fullName>
    </submittedName>
</protein>
<dbReference type="InterPro" id="IPR009414">
    <property type="entry name" value="DUF1064"/>
</dbReference>
<dbReference type="RefSeq" id="WP_264431615.1">
    <property type="nucleotide sequence ID" value="NZ_CP080628.1"/>
</dbReference>
<reference evidence="1" key="1">
    <citation type="journal article" date="2022" name="Antonie Van Leeuwenhoek">
        <title>Whole genome sequencing of the halophilic Halomonas qaidamensis XH36, a novel species strain with high ectoine production.</title>
        <authorList>
            <person name="Zhang T."/>
            <person name="Cui T."/>
            <person name="Cao Y."/>
            <person name="Li Y."/>
            <person name="Li F."/>
            <person name="Zhu D."/>
            <person name="Xing J."/>
        </authorList>
    </citation>
    <scope>NUCLEOTIDE SEQUENCE</scope>
    <source>
        <strain evidence="1">XH36</strain>
    </source>
</reference>
<dbReference type="Proteomes" id="UP001163082">
    <property type="component" value="Plasmid unnamed"/>
</dbReference>
<accession>A0ABY6JVQ6</accession>
<dbReference type="EMBL" id="CP080628">
    <property type="protein sequence ID" value="UYV20935.1"/>
    <property type="molecule type" value="Genomic_DNA"/>
</dbReference>
<geneLocation type="plasmid" evidence="1 2">
    <name>unnamed</name>
</geneLocation>
<keyword evidence="2" id="KW-1185">Reference proteome</keyword>
<organism evidence="1 2">
    <name type="scientific">Halomonas qaidamensis</name>
    <dbReference type="NCBI Taxonomy" id="2866211"/>
    <lineage>
        <taxon>Bacteria</taxon>
        <taxon>Pseudomonadati</taxon>
        <taxon>Pseudomonadota</taxon>
        <taxon>Gammaproteobacteria</taxon>
        <taxon>Oceanospirillales</taxon>
        <taxon>Halomonadaceae</taxon>
        <taxon>Halomonas</taxon>
    </lineage>
</organism>
<dbReference type="Pfam" id="PF06356">
    <property type="entry name" value="DUF1064"/>
    <property type="match status" value="1"/>
</dbReference>
<sequence>MQRHNMRRRVPSVSKYGNKKVEIHGHKFDSKKEANYYLYLLSEQQADRVTMFLMQTPIALPGGVKYIVDFVVFRADGTVEWIDVKGMRTDVYKLKKRQVEELYPLTIVEA</sequence>